<protein>
    <submittedName>
        <fullName evidence="8">G_PROTEIN_RECEP_F1_2 domain-containing protein</fullName>
    </submittedName>
</protein>
<keyword evidence="7" id="KW-1185">Reference proteome</keyword>
<evidence type="ECO:0000259" key="6">
    <source>
        <dbReference type="PROSITE" id="PS50262"/>
    </source>
</evidence>
<evidence type="ECO:0000256" key="2">
    <source>
        <dbReference type="ARBA" id="ARBA00022692"/>
    </source>
</evidence>
<keyword evidence="4 5" id="KW-0472">Membrane</keyword>
<dbReference type="Gene3D" id="1.20.1070.10">
    <property type="entry name" value="Rhodopsin 7-helix transmembrane proteins"/>
    <property type="match status" value="1"/>
</dbReference>
<feature type="transmembrane region" description="Helical" evidence="5">
    <location>
        <begin position="140"/>
        <end position="160"/>
    </location>
</feature>
<dbReference type="AlphaFoldDB" id="A0A0R3S2I9"/>
<dbReference type="InterPro" id="IPR047130">
    <property type="entry name" value="7TM_GPCR_Srsx_nematod"/>
</dbReference>
<dbReference type="GO" id="GO:0016020">
    <property type="term" value="C:membrane"/>
    <property type="evidence" value="ECO:0007669"/>
    <property type="project" value="UniProtKB-SubCell"/>
</dbReference>
<dbReference type="PROSITE" id="PS50262">
    <property type="entry name" value="G_PROTEIN_RECEP_F1_2"/>
    <property type="match status" value="1"/>
</dbReference>
<evidence type="ECO:0000256" key="3">
    <source>
        <dbReference type="ARBA" id="ARBA00022989"/>
    </source>
</evidence>
<feature type="domain" description="G-protein coupled receptors family 1 profile" evidence="6">
    <location>
        <begin position="30"/>
        <end position="256"/>
    </location>
</feature>
<sequence>MLNGRDLRVYNYGKSHAISFIPFALCSALCNAVLIIAILRMSYCHNSLRCQREMQIICALAVADFVEAFATVCAGAYRIIVIMLNLKDKKFRLLQCMLLPHSWLWRWSDFATSFMLLTITIDRLFSVIIPLKYMKWHSTYLSIAIGTPYTLSTLLSILAWHRPVTEYAEISMLCTNVYISPMFYMFSKYLTAISSMLSVILYIPVVLLVRIQRNHMSQILTNSQIARQRKAQMRMTMTLAISCSVTFFLDTLPRAVGIYGELINNAKISFNYRYLYVRVYSRNETVVKFKVANS</sequence>
<feature type="transmembrane region" description="Helical" evidence="5">
    <location>
        <begin position="104"/>
        <end position="128"/>
    </location>
</feature>
<dbReference type="InterPro" id="IPR019424">
    <property type="entry name" value="7TM_GPCR_Srsx"/>
</dbReference>
<feature type="transmembrane region" description="Helical" evidence="5">
    <location>
        <begin position="60"/>
        <end position="84"/>
    </location>
</feature>
<comment type="subcellular location">
    <subcellularLocation>
        <location evidence="1">Membrane</location>
    </subcellularLocation>
</comment>
<feature type="transmembrane region" description="Helical" evidence="5">
    <location>
        <begin position="189"/>
        <end position="211"/>
    </location>
</feature>
<evidence type="ECO:0000256" key="4">
    <source>
        <dbReference type="ARBA" id="ARBA00023136"/>
    </source>
</evidence>
<evidence type="ECO:0000256" key="5">
    <source>
        <dbReference type="SAM" id="Phobius"/>
    </source>
</evidence>
<name>A0A0R3S2I9_9BILA</name>
<dbReference type="PANTHER" id="PTHR23360:SF29">
    <property type="entry name" value="G_PROTEIN_RECEP_F1_2 DOMAIN-CONTAINING PROTEIN"/>
    <property type="match status" value="1"/>
</dbReference>
<dbReference type="WBParaSite" id="EEL_0000892601-mRNA-1">
    <property type="protein sequence ID" value="EEL_0000892601-mRNA-1"/>
    <property type="gene ID" value="EEL_0000892601"/>
</dbReference>
<reference evidence="8" key="1">
    <citation type="submission" date="2017-02" db="UniProtKB">
        <authorList>
            <consortium name="WormBaseParasite"/>
        </authorList>
    </citation>
    <scope>IDENTIFICATION</scope>
</reference>
<dbReference type="PANTHER" id="PTHR23360">
    <property type="entry name" value="G-PROTEIN COUPLED RECEPTORS FAMILY 1 PROFILE DOMAIN-CONTAINING PROTEIN-RELATED"/>
    <property type="match status" value="1"/>
</dbReference>
<keyword evidence="2 5" id="KW-0812">Transmembrane</keyword>
<dbReference type="SUPFAM" id="SSF81321">
    <property type="entry name" value="Family A G protein-coupled receptor-like"/>
    <property type="match status" value="1"/>
</dbReference>
<evidence type="ECO:0000256" key="1">
    <source>
        <dbReference type="ARBA" id="ARBA00004370"/>
    </source>
</evidence>
<dbReference type="InterPro" id="IPR017452">
    <property type="entry name" value="GPCR_Rhodpsn_7TM"/>
</dbReference>
<proteinExistence type="predicted"/>
<dbReference type="Pfam" id="PF10320">
    <property type="entry name" value="7TM_GPCR_Srsx"/>
    <property type="match status" value="1"/>
</dbReference>
<evidence type="ECO:0000313" key="7">
    <source>
        <dbReference type="Proteomes" id="UP000050640"/>
    </source>
</evidence>
<accession>A0A0R3S2I9</accession>
<dbReference type="CDD" id="cd00637">
    <property type="entry name" value="7tm_classA_rhodopsin-like"/>
    <property type="match status" value="1"/>
</dbReference>
<dbReference type="Proteomes" id="UP000050640">
    <property type="component" value="Unplaced"/>
</dbReference>
<keyword evidence="3 5" id="KW-1133">Transmembrane helix</keyword>
<evidence type="ECO:0000313" key="8">
    <source>
        <dbReference type="WBParaSite" id="EEL_0000892601-mRNA-1"/>
    </source>
</evidence>
<organism evidence="7 8">
    <name type="scientific">Elaeophora elaphi</name>
    <dbReference type="NCBI Taxonomy" id="1147741"/>
    <lineage>
        <taxon>Eukaryota</taxon>
        <taxon>Metazoa</taxon>
        <taxon>Ecdysozoa</taxon>
        <taxon>Nematoda</taxon>
        <taxon>Chromadorea</taxon>
        <taxon>Rhabditida</taxon>
        <taxon>Spirurina</taxon>
        <taxon>Spiruromorpha</taxon>
        <taxon>Filarioidea</taxon>
        <taxon>Onchocercidae</taxon>
        <taxon>Elaeophora</taxon>
    </lineage>
</organism>
<feature type="transmembrane region" description="Helical" evidence="5">
    <location>
        <begin position="20"/>
        <end position="39"/>
    </location>
</feature>